<dbReference type="EMBL" id="AJWK01002434">
    <property type="status" value="NOT_ANNOTATED_CDS"/>
    <property type="molecule type" value="Genomic_DNA"/>
</dbReference>
<sequence length="506" mass="55792">MTEDVMKKTMESDPIQKSISGFGKWQFMVFVTVCLLKFPVAWHQMSIIFLSPKIDYSCIQPEGFNGTLDKCDARCNGHEFDRSVFTETISTQWNLICSQNQLGDTSQMIFMFGILIGNVLFGSLADKFGRRGPLVIAVLIQLVTGVATAFAPWFWLFCFLRFLTALATGGTMLTSFVLIMEIIGVKWRELLSVIYQIPFNLGHLTLPVFAYFIRDWRYLQLALSIPSVLLISYYWLIPESPRWLITMGRLDEATKILTKAAEMNKMPTDGISKNIDSLAKPKDSEAHVKKGNMMDLVRTPNMRIKTFVMCFDWFVCGIAFFGVAQYVGQLSGNIFINVAISAAITLPGTVLGIYCTKAWGRRYTLIAANTLAGASMLAIAFVPKTYSTTIVTLASSAMIGMSISFPTSYLYAGEIYPTVVRNIGMGTSSMIARVGSMIAPFVVGADKAAPWLPPVIFGIVPIIGALLTFLLPETKGAPLPETIEDGENFGKKIPVDTKGDVEAAGQ</sequence>
<evidence type="ECO:0000313" key="7">
    <source>
        <dbReference type="EnsemblMetazoa" id="LLOJ000621-PA"/>
    </source>
</evidence>
<dbReference type="PANTHER" id="PTHR24064">
    <property type="entry name" value="SOLUTE CARRIER FAMILY 22 MEMBER"/>
    <property type="match status" value="1"/>
</dbReference>
<dbReference type="InterPro" id="IPR036259">
    <property type="entry name" value="MFS_trans_sf"/>
</dbReference>
<dbReference type="EMBL" id="AJWK01002435">
    <property type="status" value="NOT_ANNOTATED_CDS"/>
    <property type="molecule type" value="Genomic_DNA"/>
</dbReference>
<dbReference type="InterPro" id="IPR005828">
    <property type="entry name" value="MFS_sugar_transport-like"/>
</dbReference>
<dbReference type="AlphaFoldDB" id="A0A1B0C9J9"/>
<keyword evidence="3 5" id="KW-1133">Transmembrane helix</keyword>
<feature type="transmembrane region" description="Helical" evidence="5">
    <location>
        <begin position="423"/>
        <end position="445"/>
    </location>
</feature>
<evidence type="ECO:0000259" key="6">
    <source>
        <dbReference type="PROSITE" id="PS50850"/>
    </source>
</evidence>
<feature type="transmembrane region" description="Helical" evidence="5">
    <location>
        <begin position="162"/>
        <end position="183"/>
    </location>
</feature>
<feature type="transmembrane region" description="Helical" evidence="5">
    <location>
        <begin position="190"/>
        <end position="212"/>
    </location>
</feature>
<feature type="transmembrane region" description="Helical" evidence="5">
    <location>
        <begin position="108"/>
        <end position="125"/>
    </location>
</feature>
<dbReference type="CDD" id="cd17317">
    <property type="entry name" value="MFS_SLC22"/>
    <property type="match status" value="1"/>
</dbReference>
<evidence type="ECO:0000256" key="2">
    <source>
        <dbReference type="ARBA" id="ARBA00022692"/>
    </source>
</evidence>
<feature type="transmembrane region" description="Helical" evidence="5">
    <location>
        <begin position="451"/>
        <end position="471"/>
    </location>
</feature>
<proteinExistence type="predicted"/>
<keyword evidence="2 5" id="KW-0812">Transmembrane</keyword>
<feature type="transmembrane region" description="Helical" evidence="5">
    <location>
        <begin position="218"/>
        <end position="237"/>
    </location>
</feature>
<feature type="transmembrane region" description="Helical" evidence="5">
    <location>
        <begin position="334"/>
        <end position="356"/>
    </location>
</feature>
<comment type="subcellular location">
    <subcellularLocation>
        <location evidence="1">Membrane</location>
        <topology evidence="1">Multi-pass membrane protein</topology>
    </subcellularLocation>
</comment>
<dbReference type="GO" id="GO:0022857">
    <property type="term" value="F:transmembrane transporter activity"/>
    <property type="evidence" value="ECO:0007669"/>
    <property type="project" value="InterPro"/>
</dbReference>
<name>A0A1B0C9J9_LUTLO</name>
<dbReference type="InterPro" id="IPR020846">
    <property type="entry name" value="MFS_dom"/>
</dbReference>
<dbReference type="Gene3D" id="1.20.1250.20">
    <property type="entry name" value="MFS general substrate transporter like domains"/>
    <property type="match status" value="1"/>
</dbReference>
<dbReference type="SUPFAM" id="SSF103473">
    <property type="entry name" value="MFS general substrate transporter"/>
    <property type="match status" value="1"/>
</dbReference>
<protein>
    <recommendedName>
        <fullName evidence="6">Major facilitator superfamily (MFS) profile domain-containing protein</fullName>
    </recommendedName>
</protein>
<dbReference type="EMBL" id="AJWK01002436">
    <property type="status" value="NOT_ANNOTATED_CDS"/>
    <property type="molecule type" value="Genomic_DNA"/>
</dbReference>
<feature type="domain" description="Major facilitator superfamily (MFS) profile" evidence="6">
    <location>
        <begin position="29"/>
        <end position="476"/>
    </location>
</feature>
<organism evidence="7 8">
    <name type="scientific">Lutzomyia longipalpis</name>
    <name type="common">Sand fly</name>
    <dbReference type="NCBI Taxonomy" id="7200"/>
    <lineage>
        <taxon>Eukaryota</taxon>
        <taxon>Metazoa</taxon>
        <taxon>Ecdysozoa</taxon>
        <taxon>Arthropoda</taxon>
        <taxon>Hexapoda</taxon>
        <taxon>Insecta</taxon>
        <taxon>Pterygota</taxon>
        <taxon>Neoptera</taxon>
        <taxon>Endopterygota</taxon>
        <taxon>Diptera</taxon>
        <taxon>Nematocera</taxon>
        <taxon>Psychodoidea</taxon>
        <taxon>Psychodidae</taxon>
        <taxon>Lutzomyia</taxon>
        <taxon>Lutzomyia</taxon>
    </lineage>
</organism>
<dbReference type="GO" id="GO:0016020">
    <property type="term" value="C:membrane"/>
    <property type="evidence" value="ECO:0007669"/>
    <property type="project" value="UniProtKB-SubCell"/>
</dbReference>
<keyword evidence="4 5" id="KW-0472">Membrane</keyword>
<reference evidence="7" key="1">
    <citation type="submission" date="2020-05" db="UniProtKB">
        <authorList>
            <consortium name="EnsemblMetazoa"/>
        </authorList>
    </citation>
    <scope>IDENTIFICATION</scope>
    <source>
        <strain evidence="7">Jacobina</strain>
    </source>
</reference>
<feature type="transmembrane region" description="Helical" evidence="5">
    <location>
        <begin position="307"/>
        <end position="328"/>
    </location>
</feature>
<evidence type="ECO:0000256" key="5">
    <source>
        <dbReference type="SAM" id="Phobius"/>
    </source>
</evidence>
<feature type="transmembrane region" description="Helical" evidence="5">
    <location>
        <begin position="134"/>
        <end position="156"/>
    </location>
</feature>
<dbReference type="VEuPathDB" id="VectorBase:LLOJ000621"/>
<feature type="transmembrane region" description="Helical" evidence="5">
    <location>
        <begin position="363"/>
        <end position="382"/>
    </location>
</feature>
<evidence type="ECO:0000256" key="3">
    <source>
        <dbReference type="ARBA" id="ARBA00022989"/>
    </source>
</evidence>
<evidence type="ECO:0000256" key="1">
    <source>
        <dbReference type="ARBA" id="ARBA00004141"/>
    </source>
</evidence>
<feature type="transmembrane region" description="Helical" evidence="5">
    <location>
        <begin position="21"/>
        <end position="42"/>
    </location>
</feature>
<accession>A0A1B0C9J9</accession>
<keyword evidence="8" id="KW-1185">Reference proteome</keyword>
<dbReference type="Proteomes" id="UP000092461">
    <property type="component" value="Unassembled WGS sequence"/>
</dbReference>
<evidence type="ECO:0000256" key="4">
    <source>
        <dbReference type="ARBA" id="ARBA00023136"/>
    </source>
</evidence>
<dbReference type="VEuPathDB" id="VectorBase:LLONM1_011232"/>
<feature type="transmembrane region" description="Helical" evidence="5">
    <location>
        <begin position="388"/>
        <end position="411"/>
    </location>
</feature>
<evidence type="ECO:0000313" key="8">
    <source>
        <dbReference type="Proteomes" id="UP000092461"/>
    </source>
</evidence>
<dbReference type="Pfam" id="PF00083">
    <property type="entry name" value="Sugar_tr"/>
    <property type="match status" value="1"/>
</dbReference>
<dbReference type="PROSITE" id="PS50850">
    <property type="entry name" value="MFS"/>
    <property type="match status" value="1"/>
</dbReference>
<dbReference type="EnsemblMetazoa" id="LLOJ000621-RA">
    <property type="protein sequence ID" value="LLOJ000621-PA"/>
    <property type="gene ID" value="LLOJ000621"/>
</dbReference>